<dbReference type="EMBL" id="ACJN02000001">
    <property type="protein sequence ID" value="EFI35381.1"/>
    <property type="molecule type" value="Genomic_DNA"/>
</dbReference>
<proteinExistence type="predicted"/>
<dbReference type="RefSeq" id="WP_008868513.1">
    <property type="nucleotide sequence ID" value="NZ_ACJN02000001.1"/>
</dbReference>
<keyword evidence="3" id="KW-1185">Reference proteome</keyword>
<evidence type="ECO:0000313" key="2">
    <source>
        <dbReference type="EMBL" id="EFI35381.1"/>
    </source>
</evidence>
<evidence type="ECO:0000256" key="1">
    <source>
        <dbReference type="SAM" id="Coils"/>
    </source>
</evidence>
<evidence type="ECO:0000313" key="3">
    <source>
        <dbReference type="Proteomes" id="UP000005496"/>
    </source>
</evidence>
<accession>D6SL20</accession>
<keyword evidence="1" id="KW-0175">Coiled coil</keyword>
<protein>
    <submittedName>
        <fullName evidence="2">Uncharacterized protein</fullName>
    </submittedName>
</protein>
<organism evidence="2 3">
    <name type="scientific">Desulfonatronospira thiodismutans ASO3-1</name>
    <dbReference type="NCBI Taxonomy" id="555779"/>
    <lineage>
        <taxon>Bacteria</taxon>
        <taxon>Pseudomonadati</taxon>
        <taxon>Thermodesulfobacteriota</taxon>
        <taxon>Desulfovibrionia</taxon>
        <taxon>Desulfovibrionales</taxon>
        <taxon>Desulfonatronovibrionaceae</taxon>
        <taxon>Desulfonatronospira</taxon>
    </lineage>
</organism>
<feature type="coiled-coil region" evidence="1">
    <location>
        <begin position="6"/>
        <end position="33"/>
    </location>
</feature>
<dbReference type="OrthoDB" id="5459009at2"/>
<name>D6SL20_9BACT</name>
<gene>
    <name evidence="2" type="ORF">Dthio_PD2797</name>
</gene>
<sequence>MSDSPLDTLEDKLSEQAERIRELEKKADKILEESYDLDQHRSLLEQKAQILAGLPETAEPFLDQLSHQTRSAVEQRLNTFAHNAQQAMGVGSVFFMRQLLYPEDYREGQANDLESFIQALKQRH</sequence>
<comment type="caution">
    <text evidence="2">The sequence shown here is derived from an EMBL/GenBank/DDBJ whole genome shotgun (WGS) entry which is preliminary data.</text>
</comment>
<dbReference type="Proteomes" id="UP000005496">
    <property type="component" value="Unassembled WGS sequence"/>
</dbReference>
<dbReference type="eggNOG" id="ENOG5034414">
    <property type="taxonomic scope" value="Bacteria"/>
</dbReference>
<dbReference type="AlphaFoldDB" id="D6SL20"/>
<reference evidence="2" key="1">
    <citation type="submission" date="2010-05" db="EMBL/GenBank/DDBJ databases">
        <title>The draft genome of Desulfonatronospira thiodismutans ASO3-1.</title>
        <authorList>
            <consortium name="US DOE Joint Genome Institute (JGI-PGF)"/>
            <person name="Lucas S."/>
            <person name="Copeland A."/>
            <person name="Lapidus A."/>
            <person name="Cheng J.-F."/>
            <person name="Bruce D."/>
            <person name="Goodwin L."/>
            <person name="Pitluck S."/>
            <person name="Chertkov O."/>
            <person name="Brettin T."/>
            <person name="Detter J.C."/>
            <person name="Han C."/>
            <person name="Land M.L."/>
            <person name="Hauser L."/>
            <person name="Kyrpides N."/>
            <person name="Mikhailova N."/>
            <person name="Muyzer G."/>
            <person name="Woyke T."/>
        </authorList>
    </citation>
    <scope>NUCLEOTIDE SEQUENCE [LARGE SCALE GENOMIC DNA]</scope>
    <source>
        <strain evidence="2">ASO3-1</strain>
    </source>
</reference>